<keyword evidence="5" id="KW-0378">Hydrolase</keyword>
<keyword evidence="4" id="KW-0677">Repeat</keyword>
<dbReference type="SUPFAM" id="SSF50156">
    <property type="entry name" value="PDZ domain-like"/>
    <property type="match status" value="2"/>
</dbReference>
<keyword evidence="2" id="KW-0645">Protease</keyword>
<feature type="active site" description="Charge relay system" evidence="7">
    <location>
        <position position="120"/>
    </location>
</feature>
<evidence type="ECO:0000256" key="8">
    <source>
        <dbReference type="PIRSR" id="PIRSR611782-2"/>
    </source>
</evidence>
<evidence type="ECO:0000256" key="1">
    <source>
        <dbReference type="ARBA" id="ARBA00010541"/>
    </source>
</evidence>
<dbReference type="InterPro" id="IPR011782">
    <property type="entry name" value="Pept_S1C_Do"/>
</dbReference>
<evidence type="ECO:0000256" key="5">
    <source>
        <dbReference type="ARBA" id="ARBA00022801"/>
    </source>
</evidence>
<dbReference type="InterPro" id="IPR001478">
    <property type="entry name" value="PDZ"/>
</dbReference>
<reference evidence="11" key="2">
    <citation type="journal article" date="2021" name="PeerJ">
        <title>Extensive microbial diversity within the chicken gut microbiome revealed by metagenomics and culture.</title>
        <authorList>
            <person name="Gilroy R."/>
            <person name="Ravi A."/>
            <person name="Getino M."/>
            <person name="Pursley I."/>
            <person name="Horton D.L."/>
            <person name="Alikhan N.F."/>
            <person name="Baker D."/>
            <person name="Gharbi K."/>
            <person name="Hall N."/>
            <person name="Watson M."/>
            <person name="Adriaenssens E.M."/>
            <person name="Foster-Nyarko E."/>
            <person name="Jarju S."/>
            <person name="Secka A."/>
            <person name="Antonio M."/>
            <person name="Oren A."/>
            <person name="Chaudhuri R.R."/>
            <person name="La Ragione R."/>
            <person name="Hildebrand F."/>
            <person name="Pallen M.J."/>
        </authorList>
    </citation>
    <scope>NUCLEOTIDE SEQUENCE</scope>
    <source>
        <strain evidence="11">20514</strain>
    </source>
</reference>
<evidence type="ECO:0000259" key="10">
    <source>
        <dbReference type="PROSITE" id="PS50106"/>
    </source>
</evidence>
<keyword evidence="6" id="KW-0720">Serine protease</keyword>
<feature type="active site" description="Charge relay system" evidence="7">
    <location>
        <position position="227"/>
    </location>
</feature>
<dbReference type="FunFam" id="2.40.10.10:FF:000001">
    <property type="entry name" value="Periplasmic serine protease DegS"/>
    <property type="match status" value="1"/>
</dbReference>
<dbReference type="Gene3D" id="2.40.10.120">
    <property type="match status" value="1"/>
</dbReference>
<dbReference type="PROSITE" id="PS50106">
    <property type="entry name" value="PDZ"/>
    <property type="match status" value="1"/>
</dbReference>
<gene>
    <name evidence="11" type="ORF">IAC29_07245</name>
</gene>
<feature type="chain" id="PRO_5039243836" evidence="9">
    <location>
        <begin position="22"/>
        <end position="476"/>
    </location>
</feature>
<organism evidence="11 12">
    <name type="scientific">Candidatus Cryptobacteroides merdigallinarum</name>
    <dbReference type="NCBI Taxonomy" id="2840770"/>
    <lineage>
        <taxon>Bacteria</taxon>
        <taxon>Pseudomonadati</taxon>
        <taxon>Bacteroidota</taxon>
        <taxon>Bacteroidia</taxon>
        <taxon>Bacteroidales</taxon>
        <taxon>Candidatus Cryptobacteroides</taxon>
    </lineage>
</organism>
<evidence type="ECO:0000256" key="3">
    <source>
        <dbReference type="ARBA" id="ARBA00022729"/>
    </source>
</evidence>
<dbReference type="SUPFAM" id="SSF50494">
    <property type="entry name" value="Trypsin-like serine proteases"/>
    <property type="match status" value="1"/>
</dbReference>
<evidence type="ECO:0000313" key="12">
    <source>
        <dbReference type="Proteomes" id="UP000810252"/>
    </source>
</evidence>
<name>A0A9D9EL07_9BACT</name>
<feature type="binding site" evidence="8">
    <location>
        <position position="120"/>
    </location>
    <ligand>
        <name>substrate</name>
    </ligand>
</feature>
<feature type="active site" description="Charge relay system" evidence="7">
    <location>
        <position position="150"/>
    </location>
</feature>
<comment type="caution">
    <text evidence="11">The sequence shown here is derived from an EMBL/GenBank/DDBJ whole genome shotgun (WGS) entry which is preliminary data.</text>
</comment>
<evidence type="ECO:0000256" key="9">
    <source>
        <dbReference type="SAM" id="SignalP"/>
    </source>
</evidence>
<dbReference type="AlphaFoldDB" id="A0A9D9EL07"/>
<dbReference type="Gene3D" id="2.30.42.10">
    <property type="match status" value="2"/>
</dbReference>
<evidence type="ECO:0000256" key="7">
    <source>
        <dbReference type="PIRSR" id="PIRSR611782-1"/>
    </source>
</evidence>
<evidence type="ECO:0000256" key="4">
    <source>
        <dbReference type="ARBA" id="ARBA00022737"/>
    </source>
</evidence>
<comment type="similarity">
    <text evidence="1">Belongs to the peptidase S1C family.</text>
</comment>
<proteinExistence type="inferred from homology"/>
<dbReference type="EMBL" id="JADIMQ010000102">
    <property type="protein sequence ID" value="MBO8449047.1"/>
    <property type="molecule type" value="Genomic_DNA"/>
</dbReference>
<accession>A0A9D9EL07</accession>
<dbReference type="Pfam" id="PF13365">
    <property type="entry name" value="Trypsin_2"/>
    <property type="match status" value="1"/>
</dbReference>
<dbReference type="GO" id="GO:0004252">
    <property type="term" value="F:serine-type endopeptidase activity"/>
    <property type="evidence" value="ECO:0007669"/>
    <property type="project" value="InterPro"/>
</dbReference>
<evidence type="ECO:0000256" key="2">
    <source>
        <dbReference type="ARBA" id="ARBA00022670"/>
    </source>
</evidence>
<evidence type="ECO:0000256" key="6">
    <source>
        <dbReference type="ARBA" id="ARBA00022825"/>
    </source>
</evidence>
<keyword evidence="3 9" id="KW-0732">Signal</keyword>
<dbReference type="GO" id="GO:0006508">
    <property type="term" value="P:proteolysis"/>
    <property type="evidence" value="ECO:0007669"/>
    <property type="project" value="UniProtKB-KW"/>
</dbReference>
<dbReference type="InterPro" id="IPR036034">
    <property type="entry name" value="PDZ_sf"/>
</dbReference>
<feature type="signal peptide" evidence="9">
    <location>
        <begin position="1"/>
        <end position="21"/>
    </location>
</feature>
<dbReference type="PRINTS" id="PR00834">
    <property type="entry name" value="PROTEASES2C"/>
</dbReference>
<sequence length="476" mass="50620">MKKSILIVLLSAIVGGLTAFAVVKNTDTSGKMTVVAPDGGQYRTVNLSLSDYPDFTYAAESAVDAVVYVKVVAKDMITRAPSSIFDFFFGYGGTPQEREKVGSGSGVIIRPDGYIVTNNHVVEGATEIQVTLNNNKTFDAQLIGTDPATDVAIIKIDAEGLPVIPFGDSDKLRLGEWVLAIGSPYDLRSTITAGIVSAKGRSMPNYDGEFKIESFIQTDAAVNPGNSGGALVDKKGNLVGVNTAIISQTGSYTGYSFAIPSNMVRKVAEDLIDFGSVKRAVLGITMQPIDDKIVKELKLSSFDGVYITEVLKGSAADQAGIKSGDVLVAVDSVKVKNAAAVQEAVNSYRPGDKAELTIIRDGKEKVVDVEFKSTMVDNGSVDEDGAVAFYGARIKEADKDVLARLDLERGVEIVSVGPGKIMDAGVSEGFIILYVNDQPVSKPQDVMNIVKKSKRAVFIEGVTSYGKPSYFGFGIE</sequence>
<feature type="binding site" evidence="8">
    <location>
        <begin position="225"/>
        <end position="227"/>
    </location>
    <ligand>
        <name>substrate</name>
    </ligand>
</feature>
<dbReference type="SMART" id="SM00228">
    <property type="entry name" value="PDZ"/>
    <property type="match status" value="2"/>
</dbReference>
<dbReference type="Pfam" id="PF13180">
    <property type="entry name" value="PDZ_2"/>
    <property type="match status" value="1"/>
</dbReference>
<feature type="binding site" evidence="8">
    <location>
        <position position="150"/>
    </location>
    <ligand>
        <name>substrate</name>
    </ligand>
</feature>
<dbReference type="InterPro" id="IPR009003">
    <property type="entry name" value="Peptidase_S1_PA"/>
</dbReference>
<dbReference type="NCBIfam" id="TIGR02037">
    <property type="entry name" value="degP_htrA_DO"/>
    <property type="match status" value="1"/>
</dbReference>
<protein>
    <submittedName>
        <fullName evidence="11">Do family serine endopeptidase</fullName>
    </submittedName>
</protein>
<evidence type="ECO:0000313" key="11">
    <source>
        <dbReference type="EMBL" id="MBO8449047.1"/>
    </source>
</evidence>
<dbReference type="PANTHER" id="PTHR22939">
    <property type="entry name" value="SERINE PROTEASE FAMILY S1C HTRA-RELATED"/>
    <property type="match status" value="1"/>
</dbReference>
<dbReference type="PANTHER" id="PTHR22939:SF129">
    <property type="entry name" value="SERINE PROTEASE HTRA2, MITOCHONDRIAL"/>
    <property type="match status" value="1"/>
</dbReference>
<feature type="domain" description="PDZ" evidence="10">
    <location>
        <begin position="271"/>
        <end position="362"/>
    </location>
</feature>
<reference evidence="11" key="1">
    <citation type="submission" date="2020-10" db="EMBL/GenBank/DDBJ databases">
        <authorList>
            <person name="Gilroy R."/>
        </authorList>
    </citation>
    <scope>NUCLEOTIDE SEQUENCE</scope>
    <source>
        <strain evidence="11">20514</strain>
    </source>
</reference>
<dbReference type="Proteomes" id="UP000810252">
    <property type="component" value="Unassembled WGS sequence"/>
</dbReference>
<dbReference type="InterPro" id="IPR001940">
    <property type="entry name" value="Peptidase_S1C"/>
</dbReference>